<gene>
    <name evidence="1" type="ORF">GPLA_2053</name>
</gene>
<accession>K6ZVZ5</accession>
<reference evidence="2" key="1">
    <citation type="journal article" date="2014" name="Environ. Microbiol.">
        <title>Comparative genomics of the marine bacterial genus Glaciecola reveals the high degree of genomic diversity and genomic characteristic for cold adaptation.</title>
        <authorList>
            <person name="Qin Q.L."/>
            <person name="Xie B.B."/>
            <person name="Yu Y."/>
            <person name="Shu Y.L."/>
            <person name="Rong J.C."/>
            <person name="Zhang Y.J."/>
            <person name="Zhao D.L."/>
            <person name="Chen X.L."/>
            <person name="Zhang X.Y."/>
            <person name="Chen B."/>
            <person name="Zhou B.C."/>
            <person name="Zhang Y.Z."/>
        </authorList>
    </citation>
    <scope>NUCLEOTIDE SEQUENCE [LARGE SCALE GENOMIC DNA]</scope>
    <source>
        <strain evidence="2">LMG 21857</strain>
    </source>
</reference>
<dbReference type="AlphaFoldDB" id="K6ZVZ5"/>
<sequence>MTKNSKIQVMDNNGMALRWVSTLRNNGEVVTNIQPSANN</sequence>
<name>K6ZVZ5_9ALTE</name>
<evidence type="ECO:0000313" key="2">
    <source>
        <dbReference type="Proteomes" id="UP000006322"/>
    </source>
</evidence>
<proteinExistence type="predicted"/>
<dbReference type="EMBL" id="BAER01000045">
    <property type="protein sequence ID" value="GAC32958.1"/>
    <property type="molecule type" value="Genomic_DNA"/>
</dbReference>
<dbReference type="Proteomes" id="UP000006322">
    <property type="component" value="Unassembled WGS sequence"/>
</dbReference>
<evidence type="ECO:0000313" key="1">
    <source>
        <dbReference type="EMBL" id="GAC32958.1"/>
    </source>
</evidence>
<organism evidence="1 2">
    <name type="scientific">Paraglaciecola polaris LMG 21857</name>
    <dbReference type="NCBI Taxonomy" id="1129793"/>
    <lineage>
        <taxon>Bacteria</taxon>
        <taxon>Pseudomonadati</taxon>
        <taxon>Pseudomonadota</taxon>
        <taxon>Gammaproteobacteria</taxon>
        <taxon>Alteromonadales</taxon>
        <taxon>Alteromonadaceae</taxon>
        <taxon>Paraglaciecola</taxon>
    </lineage>
</organism>
<comment type="caution">
    <text evidence="1">The sequence shown here is derived from an EMBL/GenBank/DDBJ whole genome shotgun (WGS) entry which is preliminary data.</text>
</comment>
<keyword evidence="2" id="KW-1185">Reference proteome</keyword>
<protein>
    <submittedName>
        <fullName evidence="1">Uncharacterized protein</fullName>
    </submittedName>
</protein>